<dbReference type="Pfam" id="PF00155">
    <property type="entry name" value="Aminotran_1_2"/>
    <property type="match status" value="1"/>
</dbReference>
<dbReference type="Gene3D" id="3.90.1150.10">
    <property type="entry name" value="Aspartate Aminotransferase, domain 1"/>
    <property type="match status" value="1"/>
</dbReference>
<dbReference type="CDD" id="cd00609">
    <property type="entry name" value="AAT_like"/>
    <property type="match status" value="1"/>
</dbReference>
<organism evidence="7 8">
    <name type="scientific">Sphingobacterium spiritivorum ATCC 33861</name>
    <dbReference type="NCBI Taxonomy" id="525373"/>
    <lineage>
        <taxon>Bacteria</taxon>
        <taxon>Pseudomonadati</taxon>
        <taxon>Bacteroidota</taxon>
        <taxon>Sphingobacteriia</taxon>
        <taxon>Sphingobacteriales</taxon>
        <taxon>Sphingobacteriaceae</taxon>
        <taxon>Sphingobacterium</taxon>
    </lineage>
</organism>
<dbReference type="InterPro" id="IPR015424">
    <property type="entry name" value="PyrdxlP-dep_Trfase"/>
</dbReference>
<protein>
    <submittedName>
        <fullName evidence="7">Aminotransferase, class I/II</fullName>
        <ecNumber evidence="7">2.6.1.-</ecNumber>
    </submittedName>
</protein>
<reference evidence="7" key="1">
    <citation type="submission" date="2010-07" db="EMBL/GenBank/DDBJ databases">
        <authorList>
            <person name="Muzny D."/>
            <person name="Qin X."/>
            <person name="Buhay C."/>
            <person name="Dugan-Rocha S."/>
            <person name="Ding Y."/>
            <person name="Chen G."/>
            <person name="Hawes A."/>
            <person name="Holder M."/>
            <person name="Jhangiani S."/>
            <person name="Johnson A."/>
            <person name="Khan Z."/>
            <person name="Li Z."/>
            <person name="Liu W."/>
            <person name="Liu X."/>
            <person name="Perez L."/>
            <person name="Shen H."/>
            <person name="Wang Q."/>
            <person name="Watt J."/>
            <person name="Xi L."/>
            <person name="Xin Y."/>
            <person name="Zhou J."/>
            <person name="Deng J."/>
            <person name="Jiang H."/>
            <person name="Liu Y."/>
            <person name="Qu J."/>
            <person name="Song X.-Z."/>
            <person name="Zhang L."/>
            <person name="Villasana D."/>
            <person name="Johnson A."/>
            <person name="Liu J."/>
            <person name="Liyanage D."/>
            <person name="Lorensuhewa L."/>
            <person name="Robinson T."/>
            <person name="Song A."/>
            <person name="Song B.-B."/>
            <person name="Dinh H."/>
            <person name="Thornton R."/>
            <person name="Coyle M."/>
            <person name="Francisco L."/>
            <person name="Jackson L."/>
            <person name="Javaid M."/>
            <person name="Korchina V."/>
            <person name="Kovar C."/>
            <person name="Mata R."/>
            <person name="Mathew T."/>
            <person name="Ngo R."/>
            <person name="Nguyen L."/>
            <person name="Nguyen N."/>
            <person name="Okwuonu G."/>
            <person name="Ongeri F."/>
            <person name="Pham C."/>
            <person name="Simmons D."/>
            <person name="Wilczek-Boney K."/>
            <person name="Hale W."/>
            <person name="Jakkamsetti A."/>
            <person name="Pham P."/>
            <person name="Ruth R."/>
            <person name="San Lucas F."/>
            <person name="Warren J."/>
            <person name="Zhang J."/>
            <person name="Zhao Z."/>
            <person name="Zhou C."/>
            <person name="Zhu D."/>
            <person name="Lee S."/>
            <person name="Bess C."/>
            <person name="Blankenburg K."/>
            <person name="Forbes L."/>
            <person name="Fu Q."/>
            <person name="Gubbala S."/>
            <person name="Hirani K."/>
            <person name="Jayaseelan J.C."/>
            <person name="Lara F."/>
            <person name="Munidasa M."/>
            <person name="Palculict T."/>
            <person name="Patil S."/>
            <person name="Pu L.-L."/>
            <person name="Saada N."/>
            <person name="Tang L."/>
            <person name="Weissenberger G."/>
            <person name="Zhu Y."/>
            <person name="Hemphill L."/>
            <person name="Shang Y."/>
            <person name="Youmans B."/>
            <person name="Ayvaz T."/>
            <person name="Ross M."/>
            <person name="Santibanez J."/>
            <person name="Aqrawi P."/>
            <person name="Gross S."/>
            <person name="Joshi V."/>
            <person name="Fowler G."/>
            <person name="Nazareth L."/>
            <person name="Reid J."/>
            <person name="Worley K."/>
            <person name="Petrosino J."/>
            <person name="Highlander S."/>
            <person name="Gibbs R."/>
        </authorList>
    </citation>
    <scope>NUCLEOTIDE SEQUENCE [LARGE SCALE GENOMIC DNA]</scope>
    <source>
        <strain evidence="7">ATCC 33861</strain>
    </source>
</reference>
<dbReference type="Proteomes" id="UP000006258">
    <property type="component" value="Unassembled WGS sequence"/>
</dbReference>
<comment type="cofactor">
    <cofactor evidence="1">
        <name>pyridoxal 5'-phosphate</name>
        <dbReference type="ChEBI" id="CHEBI:597326"/>
    </cofactor>
</comment>
<evidence type="ECO:0000313" key="7">
    <source>
        <dbReference type="EMBL" id="EFK57989.1"/>
    </source>
</evidence>
<feature type="domain" description="Aminotransferase class I/classII large" evidence="6">
    <location>
        <begin position="33"/>
        <end position="360"/>
    </location>
</feature>
<dbReference type="GO" id="GO:0006520">
    <property type="term" value="P:amino acid metabolic process"/>
    <property type="evidence" value="ECO:0007669"/>
    <property type="project" value="InterPro"/>
</dbReference>
<keyword evidence="3 7" id="KW-0032">Aminotransferase</keyword>
<dbReference type="RefSeq" id="WP_003001108.1">
    <property type="nucleotide sequence ID" value="NZ_GL379776.1"/>
</dbReference>
<comment type="caution">
    <text evidence="7">The sequence shown here is derived from an EMBL/GenBank/DDBJ whole genome shotgun (WGS) entry which is preliminary data.</text>
</comment>
<dbReference type="PANTHER" id="PTHR46383">
    <property type="entry name" value="ASPARTATE AMINOTRANSFERASE"/>
    <property type="match status" value="1"/>
</dbReference>
<dbReference type="HOGENOM" id="CLU_017584_4_3_10"/>
<gene>
    <name evidence="7" type="primary">aspC</name>
    <name evidence="7" type="ORF">HMPREF0766_11981</name>
</gene>
<evidence type="ECO:0000256" key="4">
    <source>
        <dbReference type="ARBA" id="ARBA00022679"/>
    </source>
</evidence>
<dbReference type="SUPFAM" id="SSF53383">
    <property type="entry name" value="PLP-dependent transferases"/>
    <property type="match status" value="1"/>
</dbReference>
<evidence type="ECO:0000313" key="8">
    <source>
        <dbReference type="Proteomes" id="UP000006258"/>
    </source>
</evidence>
<evidence type="ECO:0000256" key="5">
    <source>
        <dbReference type="ARBA" id="ARBA00022898"/>
    </source>
</evidence>
<dbReference type="EC" id="2.6.1.-" evidence="7"/>
<dbReference type="STRING" id="525373.HMPREF0766_11981"/>
<dbReference type="AlphaFoldDB" id="D7VLY4"/>
<sequence length="399" mass="44128">MPAISSKGIHMPASPIRKLTPFADKAKKEGKKIYHLNIGQPDIETPQIMLDAIKNIDFKVWAYTPSEGTAAYRNKLVEYYNKLDYNVTASDILVTNGGSEAITIAMQACLNPGEEVIIPEPFYANYNGFACAADIVVKPIMSYIDNGFALPPIAEFEKLITDKTKAIAICNPNNPTGYLYSREELEALRDLCLKYDLFLFSDEAYREFCYDGKAFISPMHLEGLEQHVVIFDTVSKRYSACGARLGCLVTKNKELYNVALKFAQARLSPPAVAQIAATAAVDTPDSYFEAVSKEYTARRDTLVQGLNSIEGVFCPNPGGAFYVVAKLPIDNADKFCQWMLESFSYENQTVMMAPATGFYSTPGAGLNEVRMAYVLNQSDLKNALVCLEKALAEYPGRTL</sequence>
<dbReference type="GO" id="GO:0008483">
    <property type="term" value="F:transaminase activity"/>
    <property type="evidence" value="ECO:0007669"/>
    <property type="project" value="UniProtKB-KW"/>
</dbReference>
<evidence type="ECO:0000256" key="1">
    <source>
        <dbReference type="ARBA" id="ARBA00001933"/>
    </source>
</evidence>
<keyword evidence="8" id="KW-1185">Reference proteome</keyword>
<evidence type="ECO:0000256" key="3">
    <source>
        <dbReference type="ARBA" id="ARBA00022576"/>
    </source>
</evidence>
<dbReference type="InterPro" id="IPR015422">
    <property type="entry name" value="PyrdxlP-dep_Trfase_small"/>
</dbReference>
<keyword evidence="4 7" id="KW-0808">Transferase</keyword>
<dbReference type="GeneID" id="95430344"/>
<dbReference type="InterPro" id="IPR004839">
    <property type="entry name" value="Aminotransferase_I/II_large"/>
</dbReference>
<comment type="similarity">
    <text evidence="2">Belongs to the class-I pyridoxal-phosphate-dependent aminotransferase family.</text>
</comment>
<name>D7VLY4_SPHSI</name>
<dbReference type="GO" id="GO:0030170">
    <property type="term" value="F:pyridoxal phosphate binding"/>
    <property type="evidence" value="ECO:0007669"/>
    <property type="project" value="InterPro"/>
</dbReference>
<dbReference type="NCBIfam" id="NF005744">
    <property type="entry name" value="PRK07568.1"/>
    <property type="match status" value="1"/>
</dbReference>
<dbReference type="eggNOG" id="COG0436">
    <property type="taxonomic scope" value="Bacteria"/>
</dbReference>
<dbReference type="OrthoDB" id="9802328at2"/>
<keyword evidence="5" id="KW-0663">Pyridoxal phosphate</keyword>
<dbReference type="InterPro" id="IPR050596">
    <property type="entry name" value="AspAT/PAT-like"/>
</dbReference>
<evidence type="ECO:0000256" key="2">
    <source>
        <dbReference type="ARBA" id="ARBA00007441"/>
    </source>
</evidence>
<dbReference type="InterPro" id="IPR015421">
    <property type="entry name" value="PyrdxlP-dep_Trfase_major"/>
</dbReference>
<accession>D7VLY4</accession>
<proteinExistence type="inferred from homology"/>
<evidence type="ECO:0000259" key="6">
    <source>
        <dbReference type="Pfam" id="PF00155"/>
    </source>
</evidence>
<dbReference type="Gene3D" id="3.40.640.10">
    <property type="entry name" value="Type I PLP-dependent aspartate aminotransferase-like (Major domain)"/>
    <property type="match status" value="1"/>
</dbReference>
<dbReference type="EMBL" id="ACHA02000010">
    <property type="protein sequence ID" value="EFK57989.1"/>
    <property type="molecule type" value="Genomic_DNA"/>
</dbReference>